<proteinExistence type="predicted"/>
<gene>
    <name evidence="1" type="ORF">HUT08_25885</name>
</gene>
<organism evidence="1 2">
    <name type="scientific">Streptomyces buecherae</name>
    <dbReference type="NCBI Taxonomy" id="2763006"/>
    <lineage>
        <taxon>Bacteria</taxon>
        <taxon>Bacillati</taxon>
        <taxon>Actinomycetota</taxon>
        <taxon>Actinomycetes</taxon>
        <taxon>Kitasatosporales</taxon>
        <taxon>Streptomycetaceae</taxon>
        <taxon>Streptomyces</taxon>
    </lineage>
</organism>
<evidence type="ECO:0000313" key="2">
    <source>
        <dbReference type="Proteomes" id="UP000509303"/>
    </source>
</evidence>
<dbReference type="AlphaFoldDB" id="A0A7G8KAL2"/>
<reference evidence="1 2" key="1">
    <citation type="submission" date="2020-06" db="EMBL/GenBank/DDBJ databases">
        <title>Genome mining for natural products.</title>
        <authorList>
            <person name="Zhang B."/>
            <person name="Shi J."/>
            <person name="Ge H."/>
        </authorList>
    </citation>
    <scope>NUCLEOTIDE SEQUENCE [LARGE SCALE GENOMIC DNA]</scope>
    <source>
        <strain evidence="1 2">NA00687</strain>
    </source>
</reference>
<dbReference type="EMBL" id="CP054929">
    <property type="protein sequence ID" value="QKW52392.1"/>
    <property type="molecule type" value="Genomic_DNA"/>
</dbReference>
<name>A0A7G8KAL2_9ACTN</name>
<protein>
    <submittedName>
        <fullName evidence="1">Uncharacterized protein</fullName>
    </submittedName>
</protein>
<evidence type="ECO:0000313" key="1">
    <source>
        <dbReference type="EMBL" id="QKW52392.1"/>
    </source>
</evidence>
<sequence>MAAVRFAFGEFRASAPVLHPARGWQVTPDFPYLFFEKQLKRDIHICGAAISL</sequence>
<dbReference type="RefSeq" id="WP_176164096.1">
    <property type="nucleotide sequence ID" value="NZ_CP054929.1"/>
</dbReference>
<accession>A0A7H8ND85</accession>
<dbReference type="Proteomes" id="UP000509303">
    <property type="component" value="Chromosome"/>
</dbReference>
<dbReference type="GeneID" id="95460841"/>
<accession>A0A7G8KAL2</accession>
<keyword evidence="2" id="KW-1185">Reference proteome</keyword>